<keyword evidence="2" id="KW-1185">Reference proteome</keyword>
<name>A0A6G1Q463_CHAAH</name>
<reference evidence="2" key="2">
    <citation type="submission" date="2019-02" db="EMBL/GenBank/DDBJ databases">
        <title>Opniocepnalus argus Var Kimnra genome.</title>
        <authorList>
            <person name="Zhou C."/>
            <person name="Xiao S."/>
        </authorList>
    </citation>
    <scope>NUCLEOTIDE SEQUENCE [LARGE SCALE GENOMIC DNA]</scope>
</reference>
<proteinExistence type="predicted"/>
<organism evidence="1 2">
    <name type="scientific">Channa argus</name>
    <name type="common">Northern snakehead</name>
    <name type="synonym">Ophicephalus argus</name>
    <dbReference type="NCBI Taxonomy" id="215402"/>
    <lineage>
        <taxon>Eukaryota</taxon>
        <taxon>Metazoa</taxon>
        <taxon>Chordata</taxon>
        <taxon>Craniata</taxon>
        <taxon>Vertebrata</taxon>
        <taxon>Euteleostomi</taxon>
        <taxon>Actinopterygii</taxon>
        <taxon>Neopterygii</taxon>
        <taxon>Teleostei</taxon>
        <taxon>Neoteleostei</taxon>
        <taxon>Acanthomorphata</taxon>
        <taxon>Anabantaria</taxon>
        <taxon>Anabantiformes</taxon>
        <taxon>Channoidei</taxon>
        <taxon>Channidae</taxon>
        <taxon>Channa</taxon>
    </lineage>
</organism>
<accession>A0A6G1Q463</accession>
<protein>
    <submittedName>
        <fullName evidence="1">Uncharacterized protein</fullName>
    </submittedName>
</protein>
<dbReference type="Proteomes" id="UP000503349">
    <property type="component" value="Chromosome 12"/>
</dbReference>
<gene>
    <name evidence="1" type="ORF">EXN66_Car012977</name>
</gene>
<dbReference type="AlphaFoldDB" id="A0A6G1Q463"/>
<dbReference type="EMBL" id="CM015723">
    <property type="protein sequence ID" value="KAF3697297.1"/>
    <property type="molecule type" value="Genomic_DNA"/>
</dbReference>
<reference evidence="1 2" key="1">
    <citation type="submission" date="2019-02" db="EMBL/GenBank/DDBJ databases">
        <title>Opniocepnalus argus genome.</title>
        <authorList>
            <person name="Zhou C."/>
            <person name="Xiao S."/>
        </authorList>
    </citation>
    <scope>NUCLEOTIDE SEQUENCE [LARGE SCALE GENOMIC DNA]</scope>
    <source>
        <strain evidence="1">OARG1902GOOAL</strain>
        <tissue evidence="1">Muscle</tissue>
    </source>
</reference>
<evidence type="ECO:0000313" key="1">
    <source>
        <dbReference type="EMBL" id="KAF3697297.1"/>
    </source>
</evidence>
<sequence>MIKSNLTHKILPILYKKYDSVYSPTFTSEKHSFSGILFGHLVVGLTFAK</sequence>
<evidence type="ECO:0000313" key="2">
    <source>
        <dbReference type="Proteomes" id="UP000503349"/>
    </source>
</evidence>